<reference evidence="1 2" key="1">
    <citation type="journal article" date="2018" name="Environ. Microbiol.">
        <title>Novel energy conservation strategies and behaviour of Pelotomaculum schinkii driving syntrophic propionate catabolism.</title>
        <authorList>
            <person name="Hidalgo-Ahumada C.A.P."/>
            <person name="Nobu M.K."/>
            <person name="Narihiro T."/>
            <person name="Tamaki H."/>
            <person name="Liu W.T."/>
            <person name="Kamagata Y."/>
            <person name="Stams A.J.M."/>
            <person name="Imachi H."/>
            <person name="Sousa D.Z."/>
        </authorList>
    </citation>
    <scope>NUCLEOTIDE SEQUENCE [LARGE SCALE GENOMIC DNA]</scope>
    <source>
        <strain evidence="1 2">MGP</strain>
    </source>
</reference>
<proteinExistence type="predicted"/>
<keyword evidence="2" id="KW-1185">Reference proteome</keyword>
<dbReference type="RefSeq" id="WP_134215988.1">
    <property type="nucleotide sequence ID" value="NZ_QFFZ01000079.1"/>
</dbReference>
<dbReference type="OrthoDB" id="9766545at2"/>
<protein>
    <recommendedName>
        <fullName evidence="3">Core-binding (CB) domain-containing protein</fullName>
    </recommendedName>
</protein>
<dbReference type="EMBL" id="QFFZ01000079">
    <property type="protein sequence ID" value="TEB08752.1"/>
    <property type="molecule type" value="Genomic_DNA"/>
</dbReference>
<evidence type="ECO:0000313" key="1">
    <source>
        <dbReference type="EMBL" id="TEB08752.1"/>
    </source>
</evidence>
<accession>A0A4Y7RJ73</accession>
<sequence>MAEEYTWKSSIGHHLKNFLDTKRLSGFKYEVPERWLRQLDIYCLENRIPANTLPREAVEEFCYGDGFESKATCQDRLCLLRNLAEYMEKAGCNAYIAPMSVKAFRYPKHEPYIFSEKEVRSIFKQIDE</sequence>
<name>A0A4Y7RJ73_9FIRM</name>
<evidence type="ECO:0000313" key="2">
    <source>
        <dbReference type="Proteomes" id="UP000297597"/>
    </source>
</evidence>
<evidence type="ECO:0008006" key="3">
    <source>
        <dbReference type="Google" id="ProtNLM"/>
    </source>
</evidence>
<organism evidence="1 2">
    <name type="scientific">Pelotomaculum propionicicum</name>
    <dbReference type="NCBI Taxonomy" id="258475"/>
    <lineage>
        <taxon>Bacteria</taxon>
        <taxon>Bacillati</taxon>
        <taxon>Bacillota</taxon>
        <taxon>Clostridia</taxon>
        <taxon>Eubacteriales</taxon>
        <taxon>Desulfotomaculaceae</taxon>
        <taxon>Pelotomaculum</taxon>
    </lineage>
</organism>
<dbReference type="AlphaFoldDB" id="A0A4Y7RJ73"/>
<comment type="caution">
    <text evidence="1">The sequence shown here is derived from an EMBL/GenBank/DDBJ whole genome shotgun (WGS) entry which is preliminary data.</text>
</comment>
<gene>
    <name evidence="1" type="ORF">Pmgp_03648</name>
</gene>
<dbReference type="Proteomes" id="UP000297597">
    <property type="component" value="Unassembled WGS sequence"/>
</dbReference>